<accession>A0A9W8A220</accession>
<feature type="compositionally biased region" description="Basic and acidic residues" evidence="8">
    <location>
        <begin position="944"/>
        <end position="985"/>
    </location>
</feature>
<feature type="region of interest" description="Disordered" evidence="8">
    <location>
        <begin position="1066"/>
        <end position="1094"/>
    </location>
</feature>
<keyword evidence="5 7" id="KW-0175">Coiled coil</keyword>
<gene>
    <name evidence="11" type="ORF">H4219_002117</name>
</gene>
<protein>
    <recommendedName>
        <fullName evidence="13">NFACT RNA-binding domain-containing protein</fullName>
    </recommendedName>
</protein>
<dbReference type="EMBL" id="JANBPU010000030">
    <property type="protein sequence ID" value="KAJ1919265.1"/>
    <property type="molecule type" value="Genomic_DNA"/>
</dbReference>
<evidence type="ECO:0000259" key="10">
    <source>
        <dbReference type="Pfam" id="PF11923"/>
    </source>
</evidence>
<feature type="compositionally biased region" description="Acidic residues" evidence="8">
    <location>
        <begin position="433"/>
        <end position="444"/>
    </location>
</feature>
<dbReference type="Pfam" id="PF11923">
    <property type="entry name" value="NFACT-C"/>
    <property type="match status" value="1"/>
</dbReference>
<proteinExistence type="inferred from homology"/>
<evidence type="ECO:0000313" key="11">
    <source>
        <dbReference type="EMBL" id="KAJ1919265.1"/>
    </source>
</evidence>
<dbReference type="FunFam" id="2.30.310.10:FF:000001">
    <property type="entry name" value="Nuclear export mediator factor Nemf"/>
    <property type="match status" value="1"/>
</dbReference>
<comment type="caution">
    <text evidence="11">The sequence shown here is derived from an EMBL/GenBank/DDBJ whole genome shotgun (WGS) entry which is preliminary data.</text>
</comment>
<dbReference type="PANTHER" id="PTHR15239">
    <property type="entry name" value="NUCLEAR EXPORT MEDIATOR FACTOR NEMF"/>
    <property type="match status" value="1"/>
</dbReference>
<name>A0A9W8A220_9FUNG</name>
<evidence type="ECO:0000313" key="12">
    <source>
        <dbReference type="Proteomes" id="UP001150538"/>
    </source>
</evidence>
<feature type="compositionally biased region" description="Polar residues" evidence="8">
    <location>
        <begin position="835"/>
        <end position="853"/>
    </location>
</feature>
<dbReference type="Pfam" id="PF05670">
    <property type="entry name" value="NFACT-R_1"/>
    <property type="match status" value="1"/>
</dbReference>
<feature type="compositionally biased region" description="Polar residues" evidence="8">
    <location>
        <begin position="1067"/>
        <end position="1077"/>
    </location>
</feature>
<feature type="compositionally biased region" description="Basic and acidic residues" evidence="8">
    <location>
        <begin position="909"/>
        <end position="922"/>
    </location>
</feature>
<dbReference type="OrthoDB" id="207084at2759"/>
<evidence type="ECO:0000256" key="1">
    <source>
        <dbReference type="ARBA" id="ARBA00004123"/>
    </source>
</evidence>
<evidence type="ECO:0000256" key="3">
    <source>
        <dbReference type="ARBA" id="ARBA00008318"/>
    </source>
</evidence>
<evidence type="ECO:0000256" key="5">
    <source>
        <dbReference type="ARBA" id="ARBA00023054"/>
    </source>
</evidence>
<feature type="domain" description="NFACT RNA-binding" evidence="9">
    <location>
        <begin position="528"/>
        <end position="644"/>
    </location>
</feature>
<sequence>MKQRFTSLDIRATVVELKPLIVGLRLQNIYDINSKTFLFKFGKPNKKELVLIESGTRIHTTQYSRDKNITPSSFCIKLRKHLRARILTDVRQLGMDRIIDFVFSTQAGEDSEGTYHIISEYYALGNVILTDHEYKILSLLRVVSPDESTKFAVGQTYDIKKDQIQDLRCPSIEEIYSTLQESKPNDILSKCLEKLSPYGPTLVDHISLKAGLDPKTRVSTGIDLSQVDLPHIKALQHAYSIVYDQIVNKPKESFFGLITYTGSDDNEGDKSIEEIPGKSNSSGGSSVIYNQFQPILLEQFVKDKRKEYPTFMEAVDEFYSRIEAQKLKLKAQQQEKSAIKKLQAIQSDHYGRVVSLEKAQEKADKQARLIETNVDLVEQTIMLLRNAIAAGLDWKELEEIIKQQKEEGHPIAMAVKRLQLKYNRITVLLEDFEENDSDDSDSDGESSSKRTKLQGPMEVDIDINISAHANAKRYYSSKKQNIVKHKKTVEVSEKVLKSAEQKIRQDMKQAKIQTNAINQIRKPLWFEKFLWFITSDGYLVIAGHDMQQNELIVKKYLKPGDAYVHADLNGAASVVVKNSKKSAAIYGDTIPPTTLFQAGIMSVCESRAWDAKIVTSAWWVEAHQVSKTAPTGEYLTTGSFMIRGKKHFLPPVQLVYGFGFIFKLGDDESIARHVKARSEKHRIAAENRAKQMEIETARRNTESALAGDGGDVQDPEENSANDEALIINNDCSEKTPSIENNKVKAALIAADSVEPKQITKEDSALSVQNFEEARQKYDLDEYEQGQSGSDDEFDKYGKPKLGKGYGSSKKVETRRYISAKERRDMKKKNKKGDQDNSVGDSGNDINNSNQQQKGKPKKKEMAIVATGKSKSAKGQDKTNLPPTQPKRGKKGKKSKGKQDYFDNMDEEEILMRQKLLGEKTAKDTIQNQGKNDAEDNSVEEDQKELETKMKKINLDDSSEKQKEGKDRSIDKHVSDDDKDDKEQAEVERIMEEENIAYLEDEEMDTLDLLDTLTSNPLPGDTITHAIPVCAPYAALTSYRYRVKLTPGTMKKGKAAKAAVSVFLQSAPKKQTAPSKPKTSLETHDNASNTDSTEDFEYATKMRELDLIKNVPDQEMIAQIIGKCKVSAPHMEAIKQQQKKAKKKSGGKK</sequence>
<evidence type="ECO:0000256" key="8">
    <source>
        <dbReference type="SAM" id="MobiDB-lite"/>
    </source>
</evidence>
<dbReference type="InterPro" id="IPR008532">
    <property type="entry name" value="NFACT_RNA-bd"/>
</dbReference>
<dbReference type="InterPro" id="IPR051608">
    <property type="entry name" value="RQC_Subunit_NEMF"/>
</dbReference>
<dbReference type="InterPro" id="IPR021846">
    <property type="entry name" value="NFACT-C"/>
</dbReference>
<dbReference type="GO" id="GO:0005737">
    <property type="term" value="C:cytoplasm"/>
    <property type="evidence" value="ECO:0007669"/>
    <property type="project" value="UniProtKB-SubCell"/>
</dbReference>
<evidence type="ECO:0000256" key="2">
    <source>
        <dbReference type="ARBA" id="ARBA00004496"/>
    </source>
</evidence>
<dbReference type="GO" id="GO:0005634">
    <property type="term" value="C:nucleus"/>
    <property type="evidence" value="ECO:0007669"/>
    <property type="project" value="UniProtKB-SubCell"/>
</dbReference>
<feature type="compositionally biased region" description="Basic residues" evidence="8">
    <location>
        <begin position="886"/>
        <end position="895"/>
    </location>
</feature>
<dbReference type="GO" id="GO:1990112">
    <property type="term" value="C:RQC complex"/>
    <property type="evidence" value="ECO:0007669"/>
    <property type="project" value="TreeGrafter"/>
</dbReference>
<dbReference type="GO" id="GO:0000049">
    <property type="term" value="F:tRNA binding"/>
    <property type="evidence" value="ECO:0007669"/>
    <property type="project" value="TreeGrafter"/>
</dbReference>
<feature type="domain" description="NFACT protein C-terminal" evidence="10">
    <location>
        <begin position="1003"/>
        <end position="1126"/>
    </location>
</feature>
<evidence type="ECO:0000256" key="4">
    <source>
        <dbReference type="ARBA" id="ARBA00022490"/>
    </source>
</evidence>
<feature type="region of interest" description="Disordered" evidence="8">
    <location>
        <begin position="776"/>
        <end position="985"/>
    </location>
</feature>
<reference evidence="11" key="1">
    <citation type="submission" date="2022-07" db="EMBL/GenBank/DDBJ databases">
        <title>Phylogenomic reconstructions and comparative analyses of Kickxellomycotina fungi.</title>
        <authorList>
            <person name="Reynolds N.K."/>
            <person name="Stajich J.E."/>
            <person name="Barry K."/>
            <person name="Grigoriev I.V."/>
            <person name="Crous P."/>
            <person name="Smith M.E."/>
        </authorList>
    </citation>
    <scope>NUCLEOTIDE SEQUENCE</scope>
    <source>
        <strain evidence="11">NBRC 100468</strain>
    </source>
</reference>
<comment type="similarity">
    <text evidence="3">Belongs to the NEMF family.</text>
</comment>
<evidence type="ECO:0000256" key="7">
    <source>
        <dbReference type="SAM" id="Coils"/>
    </source>
</evidence>
<dbReference type="GO" id="GO:1990116">
    <property type="term" value="P:ribosome-associated ubiquitin-dependent protein catabolic process"/>
    <property type="evidence" value="ECO:0007669"/>
    <property type="project" value="TreeGrafter"/>
</dbReference>
<keyword evidence="12" id="KW-1185">Reference proteome</keyword>
<feature type="region of interest" description="Disordered" evidence="8">
    <location>
        <begin position="433"/>
        <end position="453"/>
    </location>
</feature>
<keyword evidence="4" id="KW-0963">Cytoplasm</keyword>
<feature type="compositionally biased region" description="Acidic residues" evidence="8">
    <location>
        <begin position="934"/>
        <end position="943"/>
    </location>
</feature>
<organism evidence="11 12">
    <name type="scientific">Mycoemilia scoparia</name>
    <dbReference type="NCBI Taxonomy" id="417184"/>
    <lineage>
        <taxon>Eukaryota</taxon>
        <taxon>Fungi</taxon>
        <taxon>Fungi incertae sedis</taxon>
        <taxon>Zoopagomycota</taxon>
        <taxon>Kickxellomycotina</taxon>
        <taxon>Kickxellomycetes</taxon>
        <taxon>Kickxellales</taxon>
        <taxon>Kickxellaceae</taxon>
        <taxon>Mycoemilia</taxon>
    </lineage>
</organism>
<feature type="compositionally biased region" description="Basic and acidic residues" evidence="8">
    <location>
        <begin position="809"/>
        <end position="824"/>
    </location>
</feature>
<feature type="coiled-coil region" evidence="7">
    <location>
        <begin position="315"/>
        <end position="342"/>
    </location>
</feature>
<dbReference type="Pfam" id="PF05833">
    <property type="entry name" value="NFACT_N"/>
    <property type="match status" value="1"/>
</dbReference>
<dbReference type="GO" id="GO:0043023">
    <property type="term" value="F:ribosomal large subunit binding"/>
    <property type="evidence" value="ECO:0007669"/>
    <property type="project" value="TreeGrafter"/>
</dbReference>
<dbReference type="AlphaFoldDB" id="A0A9W8A220"/>
<evidence type="ECO:0008006" key="13">
    <source>
        <dbReference type="Google" id="ProtNLM"/>
    </source>
</evidence>
<dbReference type="Proteomes" id="UP001150538">
    <property type="component" value="Unassembled WGS sequence"/>
</dbReference>
<dbReference type="PANTHER" id="PTHR15239:SF6">
    <property type="entry name" value="RIBOSOME QUALITY CONTROL COMPLEX SUBUNIT NEMF"/>
    <property type="match status" value="1"/>
</dbReference>
<dbReference type="Gene3D" id="2.30.310.10">
    <property type="entry name" value="ibrinogen binding protein from staphylococcus aureus domain"/>
    <property type="match status" value="1"/>
</dbReference>
<dbReference type="GO" id="GO:0072344">
    <property type="term" value="P:rescue of stalled ribosome"/>
    <property type="evidence" value="ECO:0007669"/>
    <property type="project" value="TreeGrafter"/>
</dbReference>
<comment type="subcellular location">
    <subcellularLocation>
        <location evidence="2">Cytoplasm</location>
    </subcellularLocation>
    <subcellularLocation>
        <location evidence="1">Nucleus</location>
    </subcellularLocation>
</comment>
<evidence type="ECO:0000259" key="9">
    <source>
        <dbReference type="Pfam" id="PF05670"/>
    </source>
</evidence>
<evidence type="ECO:0000256" key="6">
    <source>
        <dbReference type="ARBA" id="ARBA00023242"/>
    </source>
</evidence>
<keyword evidence="6" id="KW-0539">Nucleus</keyword>